<organism evidence="1 2">
    <name type="scientific">Phormidium pseudopriestleyi FRX01</name>
    <dbReference type="NCBI Taxonomy" id="1759528"/>
    <lineage>
        <taxon>Bacteria</taxon>
        <taxon>Bacillati</taxon>
        <taxon>Cyanobacteriota</taxon>
        <taxon>Cyanophyceae</taxon>
        <taxon>Oscillatoriophycideae</taxon>
        <taxon>Oscillatoriales</taxon>
        <taxon>Oscillatoriaceae</taxon>
        <taxon>Phormidium</taxon>
    </lineage>
</organism>
<dbReference type="InterPro" id="IPR010667">
    <property type="entry name" value="Phage_T4_Gp19"/>
</dbReference>
<gene>
    <name evidence="1" type="ORF">J0895_21055</name>
</gene>
<dbReference type="PANTHER" id="PTHR38009">
    <property type="entry name" value="CONSERVED HYPOTHETICAL PHAGE TAIL PROTEIN"/>
    <property type="match status" value="1"/>
</dbReference>
<dbReference type="PANTHER" id="PTHR38009:SF1">
    <property type="entry name" value="CONSERVED HYPOTHETICAL PHAGE TAIL PROTEIN"/>
    <property type="match status" value="1"/>
</dbReference>
<dbReference type="InterPro" id="IPR011747">
    <property type="entry name" value="CHP02241"/>
</dbReference>
<protein>
    <submittedName>
        <fullName evidence="1">Phage tail protein</fullName>
    </submittedName>
</protein>
<proteinExistence type="predicted"/>
<keyword evidence="2" id="KW-1185">Reference proteome</keyword>
<dbReference type="EMBL" id="JAFLQW010000555">
    <property type="protein sequence ID" value="MBO0351523.1"/>
    <property type="molecule type" value="Genomic_DNA"/>
</dbReference>
<dbReference type="RefSeq" id="WP_207089958.1">
    <property type="nucleotide sequence ID" value="NZ_JAFLQW010000555.1"/>
</dbReference>
<dbReference type="Pfam" id="PF06841">
    <property type="entry name" value="Phage_T4_gp19"/>
    <property type="match status" value="1"/>
</dbReference>
<reference evidence="1 2" key="1">
    <citation type="submission" date="2021-03" db="EMBL/GenBank/DDBJ databases">
        <title>Metabolic Capacity of the Antarctic Cyanobacterium Phormidium pseudopriestleyi that Sustains Oxygenic Photosynthesis in the Presence of Hydrogen Sulfide.</title>
        <authorList>
            <person name="Lumian J.E."/>
            <person name="Jungblut A.D."/>
            <person name="Dillon M.L."/>
            <person name="Hawes I."/>
            <person name="Doran P.T."/>
            <person name="Mackey T.J."/>
            <person name="Dick G.J."/>
            <person name="Grettenberger C.L."/>
            <person name="Sumner D.Y."/>
        </authorList>
    </citation>
    <scope>NUCLEOTIDE SEQUENCE [LARGE SCALE GENOMIC DNA]</scope>
    <source>
        <strain evidence="1 2">FRX01</strain>
    </source>
</reference>
<accession>A0ABS3FWS0</accession>
<evidence type="ECO:0000313" key="2">
    <source>
        <dbReference type="Proteomes" id="UP000664844"/>
    </source>
</evidence>
<dbReference type="Proteomes" id="UP000664844">
    <property type="component" value="Unassembled WGS sequence"/>
</dbReference>
<evidence type="ECO:0000313" key="1">
    <source>
        <dbReference type="EMBL" id="MBO0351523.1"/>
    </source>
</evidence>
<comment type="caution">
    <text evidence="1">The sequence shown here is derived from an EMBL/GenBank/DDBJ whole genome shotgun (WGS) entry which is preliminary data.</text>
</comment>
<name>A0ABS3FWS0_9CYAN</name>
<sequence>MPVDKEPLSQARFEFAADGLGKDLLVESVSGVKMTIPVTNADGAFGVKTGSKVNRQAAPSAVESSDVTVTFVTSSKDPKAVSKWFYDSHSTPDLGGATGTKGKTDQATLTVFKQDGSPSASWTFKGVMPMTYKMSDLDAAGNQSLKETITFCYEYVERTK</sequence>